<evidence type="ECO:0000313" key="14">
    <source>
        <dbReference type="EMBL" id="KAL3859306.1"/>
    </source>
</evidence>
<dbReference type="PROSITE" id="PS50088">
    <property type="entry name" value="ANK_REPEAT"/>
    <property type="match status" value="1"/>
</dbReference>
<keyword evidence="5 12" id="KW-1133">Transmembrane helix</keyword>
<dbReference type="SUPFAM" id="SSF48403">
    <property type="entry name" value="Ankyrin repeat"/>
    <property type="match status" value="1"/>
</dbReference>
<feature type="transmembrane region" description="Helical" evidence="12">
    <location>
        <begin position="667"/>
        <end position="688"/>
    </location>
</feature>
<keyword evidence="8 12" id="KW-0472">Membrane</keyword>
<feature type="transmembrane region" description="Helical" evidence="12">
    <location>
        <begin position="588"/>
        <end position="610"/>
    </location>
</feature>
<evidence type="ECO:0000256" key="1">
    <source>
        <dbReference type="ARBA" id="ARBA00004141"/>
    </source>
</evidence>
<dbReference type="EMBL" id="JBJQND010000012">
    <property type="protein sequence ID" value="KAL3859306.1"/>
    <property type="molecule type" value="Genomic_DNA"/>
</dbReference>
<dbReference type="PROSITE" id="PS50297">
    <property type="entry name" value="ANK_REP_REGION"/>
    <property type="match status" value="1"/>
</dbReference>
<feature type="transmembrane region" description="Helical" evidence="12">
    <location>
        <begin position="340"/>
        <end position="360"/>
    </location>
</feature>
<dbReference type="GO" id="GO:0016020">
    <property type="term" value="C:membrane"/>
    <property type="evidence" value="ECO:0007669"/>
    <property type="project" value="UniProtKB-SubCell"/>
</dbReference>
<feature type="domain" description="Transient receptor ion channel" evidence="13">
    <location>
        <begin position="189"/>
        <end position="251"/>
    </location>
</feature>
<dbReference type="Pfam" id="PF08344">
    <property type="entry name" value="TRP_2"/>
    <property type="match status" value="1"/>
</dbReference>
<evidence type="ECO:0000256" key="3">
    <source>
        <dbReference type="ARBA" id="ARBA00022692"/>
    </source>
</evidence>
<keyword evidence="9" id="KW-0407">Ion channel</keyword>
<dbReference type="InterPro" id="IPR013555">
    <property type="entry name" value="TRP_dom"/>
</dbReference>
<evidence type="ECO:0000256" key="9">
    <source>
        <dbReference type="ARBA" id="ARBA00023303"/>
    </source>
</evidence>
<feature type="compositionally biased region" description="Basic and acidic residues" evidence="11">
    <location>
        <begin position="749"/>
        <end position="765"/>
    </location>
</feature>
<feature type="transmembrane region" description="Helical" evidence="12">
    <location>
        <begin position="380"/>
        <end position="399"/>
    </location>
</feature>
<keyword evidence="3 12" id="KW-0812">Transmembrane</keyword>
<dbReference type="GO" id="GO:0034220">
    <property type="term" value="P:monoatomic ion transmembrane transport"/>
    <property type="evidence" value="ECO:0007669"/>
    <property type="project" value="UniProtKB-KW"/>
</dbReference>
<keyword evidence="6 10" id="KW-0040">ANK repeat</keyword>
<dbReference type="InterPro" id="IPR005821">
    <property type="entry name" value="Ion_trans_dom"/>
</dbReference>
<evidence type="ECO:0000256" key="2">
    <source>
        <dbReference type="ARBA" id="ARBA00022448"/>
    </source>
</evidence>
<feature type="transmembrane region" description="Helical" evidence="12">
    <location>
        <begin position="478"/>
        <end position="497"/>
    </location>
</feature>
<dbReference type="SMART" id="SM01420">
    <property type="entry name" value="TRP_2"/>
    <property type="match status" value="1"/>
</dbReference>
<organism evidence="14 15">
    <name type="scientific">Sinanodonta woodiana</name>
    <name type="common">Chinese pond mussel</name>
    <name type="synonym">Anodonta woodiana</name>
    <dbReference type="NCBI Taxonomy" id="1069815"/>
    <lineage>
        <taxon>Eukaryota</taxon>
        <taxon>Metazoa</taxon>
        <taxon>Spiralia</taxon>
        <taxon>Lophotrochozoa</taxon>
        <taxon>Mollusca</taxon>
        <taxon>Bivalvia</taxon>
        <taxon>Autobranchia</taxon>
        <taxon>Heteroconchia</taxon>
        <taxon>Palaeoheterodonta</taxon>
        <taxon>Unionida</taxon>
        <taxon>Unionoidea</taxon>
        <taxon>Unionidae</taxon>
        <taxon>Unioninae</taxon>
        <taxon>Sinanodonta</taxon>
    </lineage>
</organism>
<sequence>MPRIKRKRGRFMVIAKIARSFELKKTFLSHSNEQIVDVEDEFLHAAEFGDIPTVKRLLNDNADLNIDCSDALGRTALRLAVKNEHLEVVELLLDKSSSRHIYEAVLQAISASHIQIAECILKHKRYLELWKERRRLGDDEHFFKTQFEESQFSPDITPLILASQKNQYEIVQLLLMRGETIAKPHKFNCMCQDCVNKMKFDELRSAKHRLNAYRGLASEAYISLSSKDPILTAFQLGRELKQLSSLEKYFMREYQELCDNLSEYVVKLLDRVRTQEELEMVLNKTGSSNKEKYKPLARFKLALKYEEKKFVASPSCQQRLIRSWYYGMEPFQKANWARRIVMILIFILVYPFIAMCQVVAPNAKYIRVLNYPCVKFALNSLSFIVFLVMIVVSTVESSIKVSDADRLSQKYPKEYEKYTIFRNSTGENLKGEDIPLRQIVPETTALLMSIWVLGLIVQECCQLYRHGLKSHCSDYYNIMDVGLLFVYISSFTLKFLVMFKVDIAIEHLQKNSVEQMLENPHITNYYLYWLTADRFYWSPWDPINISEGLFAIGNILSFARVSYLLPANEALGPLQISLGRMLKDILKFLALFMLIFMAFMIGLQNLYWYYNIRTSIELEDRNLTFPAADSFGDFIETFRTMFWSLFGRGEPDIVKLGGYNNHVTEDIGYNLFGAYNIAMVIVLLNMLIAMMAQSFQAITEDSDREWKFSRSQLYMDYIGSSTSLPVPLNLLEAPRGIIMVIKELCCSKNSKDDSTEDEALQRERTSAQPNGVHAFGGTNGVSAVEAYEVNLVDESPSNRDNEATLHIEENKTYPKVMERIIQRYIFDIQREEEVTEDDFEEIKQDISSFRYEMLNHLTNGEKAHQAIQEAIASIGKHVLTIREDMYSEGVTKKPFIGSFPDRIVYEEKSNDVMKTVEESDKENTPNGSL</sequence>
<dbReference type="InterPro" id="IPR002110">
    <property type="entry name" value="Ankyrin_rpt"/>
</dbReference>
<accession>A0ABD3VE40</accession>
<dbReference type="PANTHER" id="PTHR10117">
    <property type="entry name" value="TRANSIENT RECEPTOR POTENTIAL CHANNEL"/>
    <property type="match status" value="1"/>
</dbReference>
<dbReference type="PANTHER" id="PTHR10117:SF54">
    <property type="entry name" value="TRANSIENT RECEPTOR POTENTIAL-GAMMA PROTEIN"/>
    <property type="match status" value="1"/>
</dbReference>
<dbReference type="Pfam" id="PF00520">
    <property type="entry name" value="Ion_trans"/>
    <property type="match status" value="1"/>
</dbReference>
<dbReference type="Pfam" id="PF00023">
    <property type="entry name" value="Ank"/>
    <property type="match status" value="1"/>
</dbReference>
<dbReference type="InterPro" id="IPR036770">
    <property type="entry name" value="Ankyrin_rpt-contain_sf"/>
</dbReference>
<evidence type="ECO:0000256" key="11">
    <source>
        <dbReference type="SAM" id="MobiDB-lite"/>
    </source>
</evidence>
<protein>
    <recommendedName>
        <fullName evidence="13">Transient receptor ion channel domain-containing protein</fullName>
    </recommendedName>
</protein>
<evidence type="ECO:0000256" key="5">
    <source>
        <dbReference type="ARBA" id="ARBA00022989"/>
    </source>
</evidence>
<gene>
    <name evidence="14" type="ORF">ACJMK2_009531</name>
</gene>
<dbReference type="Gene3D" id="1.25.40.20">
    <property type="entry name" value="Ankyrin repeat-containing domain"/>
    <property type="match status" value="1"/>
</dbReference>
<dbReference type="Gene3D" id="1.10.287.70">
    <property type="match status" value="1"/>
</dbReference>
<evidence type="ECO:0000256" key="6">
    <source>
        <dbReference type="ARBA" id="ARBA00023043"/>
    </source>
</evidence>
<evidence type="ECO:0000313" key="15">
    <source>
        <dbReference type="Proteomes" id="UP001634394"/>
    </source>
</evidence>
<dbReference type="InterPro" id="IPR002153">
    <property type="entry name" value="TRPC_channel"/>
</dbReference>
<evidence type="ECO:0000256" key="12">
    <source>
        <dbReference type="SAM" id="Phobius"/>
    </source>
</evidence>
<dbReference type="PRINTS" id="PR01097">
    <property type="entry name" value="TRNSRECEPTRP"/>
</dbReference>
<keyword evidence="4" id="KW-0677">Repeat</keyword>
<dbReference type="NCBIfam" id="TIGR00870">
    <property type="entry name" value="trp"/>
    <property type="match status" value="1"/>
</dbReference>
<feature type="repeat" description="ANK" evidence="10">
    <location>
        <begin position="72"/>
        <end position="104"/>
    </location>
</feature>
<name>A0ABD3VE40_SINWO</name>
<keyword evidence="7" id="KW-0406">Ion transport</keyword>
<dbReference type="AlphaFoldDB" id="A0ABD3VE40"/>
<comment type="subcellular location">
    <subcellularLocation>
        <location evidence="1">Membrane</location>
        <topology evidence="1">Multi-pass membrane protein</topology>
    </subcellularLocation>
</comment>
<dbReference type="Pfam" id="PF13637">
    <property type="entry name" value="Ank_4"/>
    <property type="match status" value="1"/>
</dbReference>
<dbReference type="Proteomes" id="UP001634394">
    <property type="component" value="Unassembled WGS sequence"/>
</dbReference>
<evidence type="ECO:0000256" key="7">
    <source>
        <dbReference type="ARBA" id="ARBA00023065"/>
    </source>
</evidence>
<proteinExistence type="predicted"/>
<evidence type="ECO:0000256" key="8">
    <source>
        <dbReference type="ARBA" id="ARBA00023136"/>
    </source>
</evidence>
<evidence type="ECO:0000259" key="13">
    <source>
        <dbReference type="SMART" id="SM01420"/>
    </source>
</evidence>
<evidence type="ECO:0000256" key="4">
    <source>
        <dbReference type="ARBA" id="ARBA00022737"/>
    </source>
</evidence>
<keyword evidence="15" id="KW-1185">Reference proteome</keyword>
<dbReference type="SMART" id="SM00248">
    <property type="entry name" value="ANK"/>
    <property type="match status" value="3"/>
</dbReference>
<keyword evidence="2" id="KW-0813">Transport</keyword>
<feature type="region of interest" description="Disordered" evidence="11">
    <location>
        <begin position="749"/>
        <end position="774"/>
    </location>
</feature>
<comment type="caution">
    <text evidence="14">The sequence shown here is derived from an EMBL/GenBank/DDBJ whole genome shotgun (WGS) entry which is preliminary data.</text>
</comment>
<evidence type="ECO:0000256" key="10">
    <source>
        <dbReference type="PROSITE-ProRule" id="PRU00023"/>
    </source>
</evidence>
<reference evidence="14 15" key="1">
    <citation type="submission" date="2024-11" db="EMBL/GenBank/DDBJ databases">
        <title>Chromosome-level genome assembly of the freshwater bivalve Anodonta woodiana.</title>
        <authorList>
            <person name="Chen X."/>
        </authorList>
    </citation>
    <scope>NUCLEOTIDE SEQUENCE [LARGE SCALE GENOMIC DNA]</scope>
    <source>
        <strain evidence="14">MN2024</strain>
        <tissue evidence="14">Gills</tissue>
    </source>
</reference>